<dbReference type="SUPFAM" id="SSF50978">
    <property type="entry name" value="WD40 repeat-like"/>
    <property type="match status" value="1"/>
</dbReference>
<proteinExistence type="evidence at transcript level"/>
<dbReference type="InterPro" id="IPR001680">
    <property type="entry name" value="WD40_rpt"/>
</dbReference>
<dbReference type="GO" id="GO:0000398">
    <property type="term" value="P:mRNA splicing, via spliceosome"/>
    <property type="evidence" value="ECO:0007669"/>
    <property type="project" value="TreeGrafter"/>
</dbReference>
<keyword evidence="1" id="KW-0853">WD repeat</keyword>
<dbReference type="Gene3D" id="2.130.10.10">
    <property type="entry name" value="YVTN repeat-like/Quinoprotein amine dehydrogenase"/>
    <property type="match status" value="1"/>
</dbReference>
<dbReference type="AlphaFoldDB" id="R4UN55"/>
<dbReference type="InterPro" id="IPR036322">
    <property type="entry name" value="WD40_repeat_dom_sf"/>
</dbReference>
<keyword evidence="2" id="KW-0175">Coiled coil</keyword>
<feature type="coiled-coil region" evidence="2">
    <location>
        <begin position="164"/>
        <end position="191"/>
    </location>
</feature>
<dbReference type="GO" id="GO:0017070">
    <property type="term" value="F:U6 snRNA binding"/>
    <property type="evidence" value="ECO:0007669"/>
    <property type="project" value="TreeGrafter"/>
</dbReference>
<dbReference type="PANTHER" id="PTHR19846:SF0">
    <property type="entry name" value="PRE-MRNA PROCESSING FACTOR 4"/>
    <property type="match status" value="1"/>
</dbReference>
<dbReference type="PANTHER" id="PTHR19846">
    <property type="entry name" value="WD40 REPEAT PROTEIN"/>
    <property type="match status" value="1"/>
</dbReference>
<accession>R4UN55</accession>
<evidence type="ECO:0000256" key="1">
    <source>
        <dbReference type="PROSITE-ProRule" id="PRU00221"/>
    </source>
</evidence>
<feature type="repeat" description="WD" evidence="1">
    <location>
        <begin position="26"/>
        <end position="67"/>
    </location>
</feature>
<evidence type="ECO:0000313" key="3">
    <source>
        <dbReference type="EMBL" id="AGM32575.1"/>
    </source>
</evidence>
<evidence type="ECO:0000256" key="2">
    <source>
        <dbReference type="SAM" id="Coils"/>
    </source>
</evidence>
<dbReference type="GO" id="GO:0046540">
    <property type="term" value="C:U4/U6 x U5 tri-snRNP complex"/>
    <property type="evidence" value="ECO:0007669"/>
    <property type="project" value="TreeGrafter"/>
</dbReference>
<dbReference type="EMBL" id="KC740751">
    <property type="protein sequence ID" value="AGM32575.1"/>
    <property type="molecule type" value="mRNA"/>
</dbReference>
<dbReference type="Pfam" id="PF00400">
    <property type="entry name" value="WD40"/>
    <property type="match status" value="3"/>
</dbReference>
<protein>
    <submittedName>
        <fullName evidence="3">WD40 domain containing protein</fullName>
    </submittedName>
</protein>
<reference evidence="3" key="1">
    <citation type="submission" date="2013-03" db="EMBL/GenBank/DDBJ databases">
        <title>Immune-Related transcriptome of Coptotermes formosanus Shiraki workers: the defense mechanism.</title>
        <authorList>
            <person name="Hussain A."/>
            <person name="Li Y.F."/>
            <person name="Wen S.Y."/>
        </authorList>
    </citation>
    <scope>NUCLEOTIDE SEQUENCE</scope>
</reference>
<name>R4UN55_COPFO</name>
<organism evidence="3">
    <name type="scientific">Coptotermes formosanus</name>
    <name type="common">Formosan subterranean termite</name>
    <dbReference type="NCBI Taxonomy" id="36987"/>
    <lineage>
        <taxon>Eukaryota</taxon>
        <taxon>Metazoa</taxon>
        <taxon>Ecdysozoa</taxon>
        <taxon>Arthropoda</taxon>
        <taxon>Hexapoda</taxon>
        <taxon>Insecta</taxon>
        <taxon>Pterygota</taxon>
        <taxon>Neoptera</taxon>
        <taxon>Polyneoptera</taxon>
        <taxon>Dictyoptera</taxon>
        <taxon>Blattodea</taxon>
        <taxon>Blattoidea</taxon>
        <taxon>Termitoidae</taxon>
        <taxon>Rhinotermitidae</taxon>
        <taxon>Coptotermes</taxon>
    </lineage>
</organism>
<sequence>MIAVAGNDPNILIYDPRTATVVLSLHSSPHSEISSISFHYTGKALVAGSFDQSMRIYDLRNATLLQQLIPHSSPVTQVAFHPFTDFLLSADKEGICRITNVQTDEVVAWMQDHEKQVWGVTWGSSGQCFATTGEDRQILTYKVRPKPPDAYDYEFDGGNMLVALNHLQNEFNQLTNTMKTLDNRLLIQEEKLQWLCDIDDPISKRMS</sequence>
<dbReference type="InterPro" id="IPR015943">
    <property type="entry name" value="WD40/YVTN_repeat-like_dom_sf"/>
</dbReference>
<dbReference type="PROSITE" id="PS50082">
    <property type="entry name" value="WD_REPEATS_2"/>
    <property type="match status" value="1"/>
</dbReference>
<dbReference type="SMART" id="SM00320">
    <property type="entry name" value="WD40"/>
    <property type="match status" value="3"/>
</dbReference>
<dbReference type="GO" id="GO:0030621">
    <property type="term" value="F:U4 snRNA binding"/>
    <property type="evidence" value="ECO:0007669"/>
    <property type="project" value="TreeGrafter"/>
</dbReference>